<keyword evidence="12" id="KW-1185">Reference proteome</keyword>
<dbReference type="InterPro" id="IPR002110">
    <property type="entry name" value="Ankyrin_rpt"/>
</dbReference>
<dbReference type="InterPro" id="IPR001594">
    <property type="entry name" value="Palmitoyltrfase_DHHC"/>
</dbReference>
<reference evidence="11" key="1">
    <citation type="submission" date="2021-01" db="EMBL/GenBank/DDBJ databases">
        <authorList>
            <person name="Eckstrom K.M.E."/>
        </authorList>
    </citation>
    <scope>NUCLEOTIDE SEQUENCE</scope>
    <source>
        <strain evidence="11">UVCC 0001</strain>
    </source>
</reference>
<keyword evidence="5 9" id="KW-1133">Transmembrane helix</keyword>
<evidence type="ECO:0000256" key="3">
    <source>
        <dbReference type="ARBA" id="ARBA00022692"/>
    </source>
</evidence>
<feature type="repeat" description="ANK" evidence="8">
    <location>
        <begin position="169"/>
        <end position="193"/>
    </location>
</feature>
<comment type="catalytic activity">
    <reaction evidence="9">
        <text>L-cysteinyl-[protein] + hexadecanoyl-CoA = S-hexadecanoyl-L-cysteinyl-[protein] + CoA</text>
        <dbReference type="Rhea" id="RHEA:36683"/>
        <dbReference type="Rhea" id="RHEA-COMP:10131"/>
        <dbReference type="Rhea" id="RHEA-COMP:11032"/>
        <dbReference type="ChEBI" id="CHEBI:29950"/>
        <dbReference type="ChEBI" id="CHEBI:57287"/>
        <dbReference type="ChEBI" id="CHEBI:57379"/>
        <dbReference type="ChEBI" id="CHEBI:74151"/>
        <dbReference type="EC" id="2.3.1.225"/>
    </reaction>
</comment>
<feature type="repeat" description="ANK" evidence="8">
    <location>
        <begin position="136"/>
        <end position="168"/>
    </location>
</feature>
<keyword evidence="9" id="KW-0012">Acyltransferase</keyword>
<comment type="similarity">
    <text evidence="2 9">Belongs to the DHHC palmitoyltransferase family.</text>
</comment>
<dbReference type="SUPFAM" id="SSF48403">
    <property type="entry name" value="Ankyrin repeat"/>
    <property type="match status" value="1"/>
</dbReference>
<gene>
    <name evidence="11" type="ORF">QBZ16_002630</name>
</gene>
<dbReference type="PROSITE" id="PS50088">
    <property type="entry name" value="ANK_REPEAT"/>
    <property type="match status" value="2"/>
</dbReference>
<comment type="subcellular location">
    <subcellularLocation>
        <location evidence="1">Membrane</location>
        <topology evidence="1">Multi-pass membrane protein</topology>
    </subcellularLocation>
</comment>
<comment type="domain">
    <text evidence="9">The DHHC domain is required for palmitoyltransferase activity.</text>
</comment>
<feature type="transmembrane region" description="Helical" evidence="9">
    <location>
        <begin position="343"/>
        <end position="363"/>
    </location>
</feature>
<evidence type="ECO:0000313" key="11">
    <source>
        <dbReference type="EMBL" id="KAK2078940.1"/>
    </source>
</evidence>
<dbReference type="GO" id="GO:0000139">
    <property type="term" value="C:Golgi membrane"/>
    <property type="evidence" value="ECO:0007669"/>
    <property type="project" value="TreeGrafter"/>
</dbReference>
<accession>A0AAD9IKM4</accession>
<evidence type="ECO:0000256" key="4">
    <source>
        <dbReference type="ARBA" id="ARBA00022737"/>
    </source>
</evidence>
<dbReference type="PANTHER" id="PTHR24161">
    <property type="entry name" value="ANK_REP_REGION DOMAIN-CONTAINING PROTEIN-RELATED"/>
    <property type="match status" value="1"/>
</dbReference>
<dbReference type="PANTHER" id="PTHR24161:SF17">
    <property type="entry name" value="PALMITOYLTRANSFERASE"/>
    <property type="match status" value="1"/>
</dbReference>
<dbReference type="PROSITE" id="PS50216">
    <property type="entry name" value="DHHC"/>
    <property type="match status" value="1"/>
</dbReference>
<organism evidence="11 12">
    <name type="scientific">Prototheca wickerhamii</name>
    <dbReference type="NCBI Taxonomy" id="3111"/>
    <lineage>
        <taxon>Eukaryota</taxon>
        <taxon>Viridiplantae</taxon>
        <taxon>Chlorophyta</taxon>
        <taxon>core chlorophytes</taxon>
        <taxon>Trebouxiophyceae</taxon>
        <taxon>Chlorellales</taxon>
        <taxon>Chlorellaceae</taxon>
        <taxon>Prototheca</taxon>
    </lineage>
</organism>
<dbReference type="Pfam" id="PF00023">
    <property type="entry name" value="Ank"/>
    <property type="match status" value="1"/>
</dbReference>
<dbReference type="InterPro" id="IPR036770">
    <property type="entry name" value="Ankyrin_rpt-contain_sf"/>
</dbReference>
<keyword evidence="9" id="KW-0808">Transferase</keyword>
<proteinExistence type="inferred from homology"/>
<dbReference type="GO" id="GO:0019706">
    <property type="term" value="F:protein-cysteine S-palmitoyltransferase activity"/>
    <property type="evidence" value="ECO:0007669"/>
    <property type="project" value="UniProtKB-EC"/>
</dbReference>
<name>A0AAD9IKM4_PROWI</name>
<dbReference type="AlphaFoldDB" id="A0AAD9IKM4"/>
<evidence type="ECO:0000256" key="7">
    <source>
        <dbReference type="ARBA" id="ARBA00023136"/>
    </source>
</evidence>
<evidence type="ECO:0000256" key="8">
    <source>
        <dbReference type="PROSITE-ProRule" id="PRU00023"/>
    </source>
</evidence>
<dbReference type="Pfam" id="PF12796">
    <property type="entry name" value="Ank_2"/>
    <property type="match status" value="2"/>
</dbReference>
<evidence type="ECO:0000259" key="10">
    <source>
        <dbReference type="Pfam" id="PF01529"/>
    </source>
</evidence>
<evidence type="ECO:0000256" key="2">
    <source>
        <dbReference type="ARBA" id="ARBA00008574"/>
    </source>
</evidence>
<keyword evidence="4" id="KW-0677">Repeat</keyword>
<comment type="caution">
    <text evidence="11">The sequence shown here is derived from an EMBL/GenBank/DDBJ whole genome shotgun (WGS) entry which is preliminary data.</text>
</comment>
<dbReference type="EC" id="2.3.1.225" evidence="9"/>
<dbReference type="Proteomes" id="UP001255856">
    <property type="component" value="Unassembled WGS sequence"/>
</dbReference>
<dbReference type="SMART" id="SM00248">
    <property type="entry name" value="ANK"/>
    <property type="match status" value="5"/>
</dbReference>
<dbReference type="EMBL" id="JASFZW010000003">
    <property type="protein sequence ID" value="KAK2078940.1"/>
    <property type="molecule type" value="Genomic_DNA"/>
</dbReference>
<evidence type="ECO:0000256" key="9">
    <source>
        <dbReference type="RuleBase" id="RU079119"/>
    </source>
</evidence>
<sequence length="480" mass="50552">MVKETEPIDTVWKAAAYGDFDVLTRLASAEPASLHRPEEQGFYALQWAALNNRVAVLNYLLGAGCDACAVDPSGQTALHWAAHPGRGDAAARGRPLAARDGRGYTVAHVAAQYGQTAMLLHLAQRWAAELDAPDADGRTPLHWAAYKGHADALRLLLVAGVDAARADAEGCTPLHWAAIHGNAEACTLLVQGGGGDCLALPDATGATPSQLAAEKGHRALALVLAEAKARHERGARARRGRRRAALALARSCAPHAHAKAEDSGETDHAAARGDLQPLHPAALSGLDSPALAAGQWNQLCVACRIVRPLRAKHCGVTGRCVELYDHYCPWVGNVIGARNRGSFIVFLWLELGAIALAAAVAGARLNTALAARHAAALAGAARLAPGAVAWPVGFLVADAFLLLSVAALALAQANQAARNVTTNELANWHRYKYLHDAEGEFANPFDKGWRANCAEVWGARPPRPVYVLEDLGAGVKDAMV</sequence>
<feature type="domain" description="Palmitoyltransferase DHHC" evidence="10">
    <location>
        <begin position="298"/>
        <end position="428"/>
    </location>
</feature>
<keyword evidence="3 9" id="KW-0812">Transmembrane</keyword>
<protein>
    <recommendedName>
        <fullName evidence="9">S-acyltransferase</fullName>
        <ecNumber evidence="9">2.3.1.225</ecNumber>
    </recommendedName>
    <alternativeName>
        <fullName evidence="9">Palmitoyltransferase</fullName>
    </alternativeName>
</protein>
<keyword evidence="7 9" id="KW-0472">Membrane</keyword>
<dbReference type="Gene3D" id="1.25.40.20">
    <property type="entry name" value="Ankyrin repeat-containing domain"/>
    <property type="match status" value="2"/>
</dbReference>
<dbReference type="PROSITE" id="PS50297">
    <property type="entry name" value="ANK_REP_REGION"/>
    <property type="match status" value="2"/>
</dbReference>
<dbReference type="Pfam" id="PF01529">
    <property type="entry name" value="DHHC"/>
    <property type="match status" value="1"/>
</dbReference>
<evidence type="ECO:0000256" key="6">
    <source>
        <dbReference type="ARBA" id="ARBA00023043"/>
    </source>
</evidence>
<evidence type="ECO:0000256" key="5">
    <source>
        <dbReference type="ARBA" id="ARBA00022989"/>
    </source>
</evidence>
<keyword evidence="6 8" id="KW-0040">ANK repeat</keyword>
<evidence type="ECO:0000256" key="1">
    <source>
        <dbReference type="ARBA" id="ARBA00004141"/>
    </source>
</evidence>
<feature type="transmembrane region" description="Helical" evidence="9">
    <location>
        <begin position="388"/>
        <end position="411"/>
    </location>
</feature>
<evidence type="ECO:0000313" key="12">
    <source>
        <dbReference type="Proteomes" id="UP001255856"/>
    </source>
</evidence>